<dbReference type="GO" id="GO:0006820">
    <property type="term" value="P:monoatomic anion transport"/>
    <property type="evidence" value="ECO:0007669"/>
    <property type="project" value="TreeGrafter"/>
</dbReference>
<organism evidence="6 7">
    <name type="scientific">Pseudolycoriella hygida</name>
    <dbReference type="NCBI Taxonomy" id="35572"/>
    <lineage>
        <taxon>Eukaryota</taxon>
        <taxon>Metazoa</taxon>
        <taxon>Ecdysozoa</taxon>
        <taxon>Arthropoda</taxon>
        <taxon>Hexapoda</taxon>
        <taxon>Insecta</taxon>
        <taxon>Pterygota</taxon>
        <taxon>Neoptera</taxon>
        <taxon>Endopterygota</taxon>
        <taxon>Diptera</taxon>
        <taxon>Nematocera</taxon>
        <taxon>Sciaroidea</taxon>
        <taxon>Sciaridae</taxon>
        <taxon>Pseudolycoriella</taxon>
    </lineage>
</organism>
<dbReference type="AlphaFoldDB" id="A0A9Q0MZ57"/>
<dbReference type="PANTHER" id="PTHR11662">
    <property type="entry name" value="SOLUTE CARRIER FAMILY 17"/>
    <property type="match status" value="1"/>
</dbReference>
<dbReference type="Proteomes" id="UP001151699">
    <property type="component" value="Chromosome X"/>
</dbReference>
<evidence type="ECO:0000313" key="7">
    <source>
        <dbReference type="Proteomes" id="UP001151699"/>
    </source>
</evidence>
<evidence type="ECO:0000313" key="6">
    <source>
        <dbReference type="EMBL" id="KAJ6639864.1"/>
    </source>
</evidence>
<sequence>MISLRILNGLGQGTMFPALGVLIANWIPKEERSFVGALVLGAGQSFFCYNEPSSHPTLSEKEKCLIEKSLGQLERGSRSSVPWKKIWCNKPFLALLIAQIGHDWGFYMMGLNLSKYLNDVLHIPIQVNGMISSAAYMLMWIFSLVVGYLSDLLIRLRYMEITNVRKTFASL</sequence>
<dbReference type="GO" id="GO:0016020">
    <property type="term" value="C:membrane"/>
    <property type="evidence" value="ECO:0007669"/>
    <property type="project" value="UniProtKB-SubCell"/>
</dbReference>
<keyword evidence="2 5" id="KW-0812">Transmembrane</keyword>
<keyword evidence="7" id="KW-1185">Reference proteome</keyword>
<comment type="subcellular location">
    <subcellularLocation>
        <location evidence="1">Membrane</location>
        <topology evidence="1">Multi-pass membrane protein</topology>
    </subcellularLocation>
</comment>
<reference evidence="6" key="1">
    <citation type="submission" date="2022-07" db="EMBL/GenBank/DDBJ databases">
        <authorList>
            <person name="Trinca V."/>
            <person name="Uliana J.V.C."/>
            <person name="Torres T.T."/>
            <person name="Ward R.J."/>
            <person name="Monesi N."/>
        </authorList>
    </citation>
    <scope>NUCLEOTIDE SEQUENCE</scope>
    <source>
        <strain evidence="6">HSMRA1968</strain>
        <tissue evidence="6">Whole embryos</tissue>
    </source>
</reference>
<keyword evidence="4 5" id="KW-0472">Membrane</keyword>
<dbReference type="Gene3D" id="1.20.1250.20">
    <property type="entry name" value="MFS general substrate transporter like domains"/>
    <property type="match status" value="1"/>
</dbReference>
<dbReference type="EMBL" id="WJQU01000003">
    <property type="protein sequence ID" value="KAJ6639864.1"/>
    <property type="molecule type" value="Genomic_DNA"/>
</dbReference>
<evidence type="ECO:0000256" key="2">
    <source>
        <dbReference type="ARBA" id="ARBA00022692"/>
    </source>
</evidence>
<dbReference type="InterPro" id="IPR050382">
    <property type="entry name" value="MFS_Na/Anion_cotransporter"/>
</dbReference>
<dbReference type="InterPro" id="IPR036259">
    <property type="entry name" value="MFS_trans_sf"/>
</dbReference>
<evidence type="ECO:0000256" key="4">
    <source>
        <dbReference type="ARBA" id="ARBA00023136"/>
    </source>
</evidence>
<evidence type="ECO:0000256" key="1">
    <source>
        <dbReference type="ARBA" id="ARBA00004141"/>
    </source>
</evidence>
<dbReference type="GO" id="GO:0022857">
    <property type="term" value="F:transmembrane transporter activity"/>
    <property type="evidence" value="ECO:0007669"/>
    <property type="project" value="TreeGrafter"/>
</dbReference>
<accession>A0A9Q0MZ57</accession>
<keyword evidence="3 5" id="KW-1133">Transmembrane helix</keyword>
<feature type="transmembrane region" description="Helical" evidence="5">
    <location>
        <begin position="130"/>
        <end position="149"/>
    </location>
</feature>
<feature type="non-terminal residue" evidence="6">
    <location>
        <position position="1"/>
    </location>
</feature>
<evidence type="ECO:0000256" key="3">
    <source>
        <dbReference type="ARBA" id="ARBA00022989"/>
    </source>
</evidence>
<dbReference type="PANTHER" id="PTHR11662:SF415">
    <property type="entry name" value="AT30085P-RELATED"/>
    <property type="match status" value="1"/>
</dbReference>
<gene>
    <name evidence="6" type="primary">Picot_4</name>
    <name evidence="6" type="ORF">Bhyg_12611</name>
</gene>
<comment type="caution">
    <text evidence="6">The sequence shown here is derived from an EMBL/GenBank/DDBJ whole genome shotgun (WGS) entry which is preliminary data.</text>
</comment>
<feature type="transmembrane region" description="Helical" evidence="5">
    <location>
        <begin position="92"/>
        <end position="110"/>
    </location>
</feature>
<name>A0A9Q0MZ57_9DIPT</name>
<dbReference type="OrthoDB" id="2985014at2759"/>
<protein>
    <submittedName>
        <fullName evidence="6">Inorganic phosphate cotransporter</fullName>
    </submittedName>
</protein>
<proteinExistence type="predicted"/>
<dbReference type="SUPFAM" id="SSF103473">
    <property type="entry name" value="MFS general substrate transporter"/>
    <property type="match status" value="1"/>
</dbReference>
<evidence type="ECO:0000256" key="5">
    <source>
        <dbReference type="SAM" id="Phobius"/>
    </source>
</evidence>